<dbReference type="Pfam" id="PF12724">
    <property type="entry name" value="Flavodoxin_5"/>
    <property type="match status" value="1"/>
</dbReference>
<dbReference type="GO" id="GO:0006783">
    <property type="term" value="P:heme biosynthetic process"/>
    <property type="evidence" value="ECO:0007669"/>
    <property type="project" value="TreeGrafter"/>
</dbReference>
<dbReference type="InterPro" id="IPR052200">
    <property type="entry name" value="Protoporphyrinogen_IX_DH"/>
</dbReference>
<reference evidence="2" key="1">
    <citation type="journal article" date="2020" name="Stud. Mycol.">
        <title>101 Dothideomycetes genomes: a test case for predicting lifestyles and emergence of pathogens.</title>
        <authorList>
            <person name="Haridas S."/>
            <person name="Albert R."/>
            <person name="Binder M."/>
            <person name="Bloem J."/>
            <person name="Labutti K."/>
            <person name="Salamov A."/>
            <person name="Andreopoulos B."/>
            <person name="Baker S."/>
            <person name="Barry K."/>
            <person name="Bills G."/>
            <person name="Bluhm B."/>
            <person name="Cannon C."/>
            <person name="Castanera R."/>
            <person name="Culley D."/>
            <person name="Daum C."/>
            <person name="Ezra D."/>
            <person name="Gonzalez J."/>
            <person name="Henrissat B."/>
            <person name="Kuo A."/>
            <person name="Liang C."/>
            <person name="Lipzen A."/>
            <person name="Lutzoni F."/>
            <person name="Magnuson J."/>
            <person name="Mondo S."/>
            <person name="Nolan M."/>
            <person name="Ohm R."/>
            <person name="Pangilinan J."/>
            <person name="Park H.-J."/>
            <person name="Ramirez L."/>
            <person name="Alfaro M."/>
            <person name="Sun H."/>
            <person name="Tritt A."/>
            <person name="Yoshinaga Y."/>
            <person name="Zwiers L.-H."/>
            <person name="Turgeon B."/>
            <person name="Goodwin S."/>
            <person name="Spatafora J."/>
            <person name="Crous P."/>
            <person name="Grigoriev I."/>
        </authorList>
    </citation>
    <scope>NUCLEOTIDE SEQUENCE</scope>
    <source>
        <strain evidence="2">CBS 110217</strain>
    </source>
</reference>
<dbReference type="PROSITE" id="PS50902">
    <property type="entry name" value="FLAVODOXIN_LIKE"/>
    <property type="match status" value="1"/>
</dbReference>
<keyword evidence="3" id="KW-1185">Reference proteome</keyword>
<dbReference type="GO" id="GO:0070819">
    <property type="term" value="F:menaquinone-dependent protoporphyrinogen oxidase activity"/>
    <property type="evidence" value="ECO:0007669"/>
    <property type="project" value="TreeGrafter"/>
</dbReference>
<dbReference type="GO" id="GO:0009055">
    <property type="term" value="F:electron transfer activity"/>
    <property type="evidence" value="ECO:0007669"/>
    <property type="project" value="InterPro"/>
</dbReference>
<gene>
    <name evidence="2" type="ORF">EK21DRAFT_89140</name>
</gene>
<dbReference type="InterPro" id="IPR001226">
    <property type="entry name" value="Flavodoxin_CS"/>
</dbReference>
<dbReference type="GO" id="GO:0010181">
    <property type="term" value="F:FMN binding"/>
    <property type="evidence" value="ECO:0007669"/>
    <property type="project" value="InterPro"/>
</dbReference>
<evidence type="ECO:0000313" key="3">
    <source>
        <dbReference type="Proteomes" id="UP000799777"/>
    </source>
</evidence>
<dbReference type="AlphaFoldDB" id="A0A9P4HAX2"/>
<name>A0A9P4HAX2_9PLEO</name>
<dbReference type="InterPro" id="IPR026816">
    <property type="entry name" value="Flavodoxin_dom"/>
</dbReference>
<dbReference type="SUPFAM" id="SSF52218">
    <property type="entry name" value="Flavoproteins"/>
    <property type="match status" value="1"/>
</dbReference>
<evidence type="ECO:0000313" key="2">
    <source>
        <dbReference type="EMBL" id="KAF2030260.1"/>
    </source>
</evidence>
<dbReference type="Gene3D" id="3.40.50.360">
    <property type="match status" value="1"/>
</dbReference>
<dbReference type="PROSITE" id="PS00201">
    <property type="entry name" value="FLAVODOXIN"/>
    <property type="match status" value="1"/>
</dbReference>
<evidence type="ECO:0000259" key="1">
    <source>
        <dbReference type="PROSITE" id="PS50902"/>
    </source>
</evidence>
<dbReference type="PANTHER" id="PTHR38030:SF2">
    <property type="entry name" value="PROTOPORPHYRINOGEN IX DEHYDROGENASE [QUINONE]"/>
    <property type="match status" value="1"/>
</dbReference>
<organism evidence="2 3">
    <name type="scientific">Setomelanomma holmii</name>
    <dbReference type="NCBI Taxonomy" id="210430"/>
    <lineage>
        <taxon>Eukaryota</taxon>
        <taxon>Fungi</taxon>
        <taxon>Dikarya</taxon>
        <taxon>Ascomycota</taxon>
        <taxon>Pezizomycotina</taxon>
        <taxon>Dothideomycetes</taxon>
        <taxon>Pleosporomycetidae</taxon>
        <taxon>Pleosporales</taxon>
        <taxon>Pleosporineae</taxon>
        <taxon>Phaeosphaeriaceae</taxon>
        <taxon>Setomelanomma</taxon>
    </lineage>
</organism>
<dbReference type="Proteomes" id="UP000799777">
    <property type="component" value="Unassembled WGS sequence"/>
</dbReference>
<dbReference type="InterPro" id="IPR008254">
    <property type="entry name" value="Flavodoxin/NO_synth"/>
</dbReference>
<dbReference type="PANTHER" id="PTHR38030">
    <property type="entry name" value="PROTOPORPHYRINOGEN IX DEHYDROGENASE [MENAQUINONE]"/>
    <property type="match status" value="1"/>
</dbReference>
<feature type="domain" description="Flavodoxin-like" evidence="1">
    <location>
        <begin position="3"/>
        <end position="153"/>
    </location>
</feature>
<dbReference type="OrthoDB" id="3505753at2759"/>
<dbReference type="EMBL" id="ML978192">
    <property type="protein sequence ID" value="KAF2030260.1"/>
    <property type="molecule type" value="Genomic_DNA"/>
</dbReference>
<protein>
    <recommendedName>
        <fullName evidence="1">Flavodoxin-like domain-containing protein</fullName>
    </recommendedName>
</protein>
<dbReference type="InterPro" id="IPR029039">
    <property type="entry name" value="Flavoprotein-like_sf"/>
</dbReference>
<accession>A0A9P4HAX2</accession>
<proteinExistence type="predicted"/>
<sequence>MPILVLYTTSQGSTAGIANRIAARIELRLPPCEVRNIADFNADYLPNYTAVVLGSPIHGAQWLDKAVKFYCDNKDVLILKPVYAFSVGAPNALPEWLRGKWGAFEEGKIEMSLQKALHGKVTRHTLLSGKLLPKKEPLVVRLCCGILGGEGVG</sequence>
<comment type="caution">
    <text evidence="2">The sequence shown here is derived from an EMBL/GenBank/DDBJ whole genome shotgun (WGS) entry which is preliminary data.</text>
</comment>